<accession>A0A329CTZ5</accession>
<dbReference type="RefSeq" id="WP_111929845.1">
    <property type="nucleotide sequence ID" value="NZ_CADFFP010000001.1"/>
</dbReference>
<reference evidence="1 2" key="1">
    <citation type="submission" date="2018-06" db="EMBL/GenBank/DDBJ databases">
        <title>Genomic Encyclopedia of Type Strains, Phase III (KMG-III): the genomes of soil and plant-associated and newly described type strains.</title>
        <authorList>
            <person name="Whitman W."/>
        </authorList>
    </citation>
    <scope>NUCLEOTIDE SEQUENCE [LARGE SCALE GENOMIC DNA]</scope>
    <source>
        <strain evidence="1 2">LMG 23644</strain>
    </source>
</reference>
<gene>
    <name evidence="1" type="ORF">BX591_102599</name>
</gene>
<proteinExistence type="predicted"/>
<dbReference type="Proteomes" id="UP000248918">
    <property type="component" value="Unassembled WGS sequence"/>
</dbReference>
<dbReference type="EMBL" id="QLTK01000002">
    <property type="protein sequence ID" value="RAS38303.1"/>
    <property type="molecule type" value="Genomic_DNA"/>
</dbReference>
<name>A0A329CTZ5_9BURK</name>
<evidence type="ECO:0000313" key="2">
    <source>
        <dbReference type="Proteomes" id="UP000248918"/>
    </source>
</evidence>
<sequence>MSERPSLSMDRWMVDDCPEFMRIRTHALADIQRASRALASIGRILHNAIGDDDDGLIRSSISNFDKQNLAGAVECLADLIYERIEDQTFEAAQTEKLERENGNG</sequence>
<evidence type="ECO:0000313" key="1">
    <source>
        <dbReference type="EMBL" id="RAS38303.1"/>
    </source>
</evidence>
<comment type="caution">
    <text evidence="1">The sequence shown here is derived from an EMBL/GenBank/DDBJ whole genome shotgun (WGS) entry which is preliminary data.</text>
</comment>
<organism evidence="1 2">
    <name type="scientific">Paraburkholderia bryophila</name>
    <dbReference type="NCBI Taxonomy" id="420952"/>
    <lineage>
        <taxon>Bacteria</taxon>
        <taxon>Pseudomonadati</taxon>
        <taxon>Pseudomonadota</taxon>
        <taxon>Betaproteobacteria</taxon>
        <taxon>Burkholderiales</taxon>
        <taxon>Burkholderiaceae</taxon>
        <taxon>Paraburkholderia</taxon>
    </lineage>
</organism>
<protein>
    <submittedName>
        <fullName evidence="1">Uncharacterized protein</fullName>
    </submittedName>
</protein>
<dbReference type="AlphaFoldDB" id="A0A329CTZ5"/>